<evidence type="ECO:0000256" key="1">
    <source>
        <dbReference type="ARBA" id="ARBA00004651"/>
    </source>
</evidence>
<dbReference type="EMBL" id="JAWMWG010000001">
    <property type="protein sequence ID" value="MEJ6348729.1"/>
    <property type="molecule type" value="Genomic_DNA"/>
</dbReference>
<comment type="subcellular location">
    <subcellularLocation>
        <location evidence="1">Cell membrane</location>
        <topology evidence="1">Multi-pass membrane protein</topology>
    </subcellularLocation>
</comment>
<evidence type="ECO:0000313" key="9">
    <source>
        <dbReference type="Proteomes" id="UP001377804"/>
    </source>
</evidence>
<comment type="caution">
    <text evidence="8">The sequence shown here is derived from an EMBL/GenBank/DDBJ whole genome shotgun (WGS) entry which is preliminary data.</text>
</comment>
<name>A0ABU8SHA7_9LACO</name>
<sequence length="331" mass="37664">MKKEFYGYRKEQKKSPRKKPQHPVKRTVNKPKYSRIKYLFETLSEVLSSGEINQNAIVIAYFALFALFPLLLIAAYVLGLFNMSTTIEPVVEYISLILPREVSPYINPIITQVLQPPSGGFLSFGVIVALWAFSGLINSIKVALNKVYRVQDAMKEQSFMASIVNRIVSFLLTATLIIGLISILFVLIFGQQILELLAPVFNFSMDPIYQISNYRWPVIIVVLGAIVGYLYYFLPNISIRKRSIWPGVFLTIIGWGILSQGFSFYLEHFSRSLTNYGIIGTFIIFMLWLNFSALVFLVGAVLNSTIDHTLHGNVDYKSSRVIELFKNKKTK</sequence>
<protein>
    <submittedName>
        <fullName evidence="8">YihY/virulence factor BrkB family protein</fullName>
    </submittedName>
</protein>
<proteinExistence type="predicted"/>
<accession>A0ABU8SHA7</accession>
<evidence type="ECO:0000256" key="2">
    <source>
        <dbReference type="ARBA" id="ARBA00022475"/>
    </source>
</evidence>
<feature type="transmembrane region" description="Helical" evidence="7">
    <location>
        <begin position="58"/>
        <end position="81"/>
    </location>
</feature>
<dbReference type="Pfam" id="PF03631">
    <property type="entry name" value="Virul_fac_BrkB"/>
    <property type="match status" value="1"/>
</dbReference>
<keyword evidence="5 7" id="KW-0472">Membrane</keyword>
<evidence type="ECO:0000313" key="8">
    <source>
        <dbReference type="EMBL" id="MEJ6348729.1"/>
    </source>
</evidence>
<dbReference type="PANTHER" id="PTHR30213">
    <property type="entry name" value="INNER MEMBRANE PROTEIN YHJD"/>
    <property type="match status" value="1"/>
</dbReference>
<feature type="compositionally biased region" description="Basic residues" evidence="6">
    <location>
        <begin position="15"/>
        <end position="26"/>
    </location>
</feature>
<reference evidence="8 9" key="1">
    <citation type="submission" date="2023-10" db="EMBL/GenBank/DDBJ databases">
        <title>Holzapfeliella saturejae sp. nov. isolated from Satureja montana flowers.</title>
        <authorList>
            <person name="Alcantara C."/>
            <person name="Zuniga M."/>
            <person name="Landete J.M."/>
            <person name="Monedero V."/>
        </authorList>
    </citation>
    <scope>NUCLEOTIDE SEQUENCE [LARGE SCALE GENOMIC DNA]</scope>
    <source>
        <strain evidence="8 9">He02</strain>
    </source>
</reference>
<keyword evidence="4 7" id="KW-1133">Transmembrane helix</keyword>
<gene>
    <name evidence="8" type="ORF">R4Y45_05770</name>
</gene>
<organism evidence="8 9">
    <name type="scientific">Holzapfeliella saturejae</name>
    <dbReference type="NCBI Taxonomy" id="3082953"/>
    <lineage>
        <taxon>Bacteria</taxon>
        <taxon>Bacillati</taxon>
        <taxon>Bacillota</taxon>
        <taxon>Bacilli</taxon>
        <taxon>Lactobacillales</taxon>
        <taxon>Lactobacillaceae</taxon>
        <taxon>Holzapfeliella</taxon>
    </lineage>
</organism>
<feature type="region of interest" description="Disordered" evidence="6">
    <location>
        <begin position="1"/>
        <end position="26"/>
    </location>
</feature>
<feature type="transmembrane region" description="Helical" evidence="7">
    <location>
        <begin position="164"/>
        <end position="194"/>
    </location>
</feature>
<keyword evidence="2" id="KW-1003">Cell membrane</keyword>
<feature type="transmembrane region" description="Helical" evidence="7">
    <location>
        <begin position="214"/>
        <end position="232"/>
    </location>
</feature>
<dbReference type="NCBIfam" id="TIGR00765">
    <property type="entry name" value="yihY_not_rbn"/>
    <property type="match status" value="1"/>
</dbReference>
<feature type="transmembrane region" description="Helical" evidence="7">
    <location>
        <begin position="278"/>
        <end position="302"/>
    </location>
</feature>
<feature type="transmembrane region" description="Helical" evidence="7">
    <location>
        <begin position="121"/>
        <end position="144"/>
    </location>
</feature>
<evidence type="ECO:0000256" key="4">
    <source>
        <dbReference type="ARBA" id="ARBA00022989"/>
    </source>
</evidence>
<feature type="transmembrane region" description="Helical" evidence="7">
    <location>
        <begin position="244"/>
        <end position="266"/>
    </location>
</feature>
<dbReference type="InterPro" id="IPR017039">
    <property type="entry name" value="Virul_fac_BrkB"/>
</dbReference>
<evidence type="ECO:0000256" key="3">
    <source>
        <dbReference type="ARBA" id="ARBA00022692"/>
    </source>
</evidence>
<evidence type="ECO:0000256" key="5">
    <source>
        <dbReference type="ARBA" id="ARBA00023136"/>
    </source>
</evidence>
<dbReference type="RefSeq" id="WP_339970191.1">
    <property type="nucleotide sequence ID" value="NZ_JAWMWG010000001.1"/>
</dbReference>
<evidence type="ECO:0000256" key="7">
    <source>
        <dbReference type="SAM" id="Phobius"/>
    </source>
</evidence>
<dbReference type="PANTHER" id="PTHR30213:SF0">
    <property type="entry name" value="UPF0761 MEMBRANE PROTEIN YIHY"/>
    <property type="match status" value="1"/>
</dbReference>
<keyword evidence="9" id="KW-1185">Reference proteome</keyword>
<dbReference type="Proteomes" id="UP001377804">
    <property type="component" value="Unassembled WGS sequence"/>
</dbReference>
<feature type="compositionally biased region" description="Basic and acidic residues" evidence="6">
    <location>
        <begin position="1"/>
        <end position="14"/>
    </location>
</feature>
<keyword evidence="3 7" id="KW-0812">Transmembrane</keyword>
<evidence type="ECO:0000256" key="6">
    <source>
        <dbReference type="SAM" id="MobiDB-lite"/>
    </source>
</evidence>
<dbReference type="PIRSF" id="PIRSF035875">
    <property type="entry name" value="RNase_BN"/>
    <property type="match status" value="1"/>
</dbReference>